<dbReference type="Proteomes" id="UP001225906">
    <property type="component" value="Unassembled WGS sequence"/>
</dbReference>
<keyword evidence="2" id="KW-0732">Signal</keyword>
<gene>
    <name evidence="3" type="ORF">Q9291_10170</name>
</gene>
<keyword evidence="4" id="KW-1185">Reference proteome</keyword>
<evidence type="ECO:0000256" key="2">
    <source>
        <dbReference type="SAM" id="SignalP"/>
    </source>
</evidence>
<evidence type="ECO:0000313" key="4">
    <source>
        <dbReference type="Proteomes" id="UP001225906"/>
    </source>
</evidence>
<dbReference type="RefSeq" id="WP_306389936.1">
    <property type="nucleotide sequence ID" value="NZ_JAVCAP010000021.1"/>
</dbReference>
<feature type="chain" id="PRO_5047453632" description="Chromosome partition protein Smc" evidence="2">
    <location>
        <begin position="24"/>
        <end position="224"/>
    </location>
</feature>
<organism evidence="3 4">
    <name type="scientific">Methylophilus aquaticus</name>
    <dbReference type="NCBI Taxonomy" id="1971610"/>
    <lineage>
        <taxon>Bacteria</taxon>
        <taxon>Pseudomonadati</taxon>
        <taxon>Pseudomonadota</taxon>
        <taxon>Betaproteobacteria</taxon>
        <taxon>Nitrosomonadales</taxon>
        <taxon>Methylophilaceae</taxon>
        <taxon>Methylophilus</taxon>
    </lineage>
</organism>
<name>A0ABT9JUE0_9PROT</name>
<dbReference type="EMBL" id="JAVCAP010000021">
    <property type="protein sequence ID" value="MDP8568212.1"/>
    <property type="molecule type" value="Genomic_DNA"/>
</dbReference>
<accession>A0ABT9JUE0</accession>
<evidence type="ECO:0008006" key="5">
    <source>
        <dbReference type="Google" id="ProtNLM"/>
    </source>
</evidence>
<keyword evidence="1" id="KW-0175">Coiled coil</keyword>
<feature type="signal peptide" evidence="2">
    <location>
        <begin position="1"/>
        <end position="23"/>
    </location>
</feature>
<feature type="coiled-coil region" evidence="1">
    <location>
        <begin position="38"/>
        <end position="136"/>
    </location>
</feature>
<protein>
    <recommendedName>
        <fullName evidence="5">Chromosome partition protein Smc</fullName>
    </recommendedName>
</protein>
<sequence length="224" mass="25492">MKKTLILGVVAMIAWSCSSPLFAADKPDKATKRAAILMQKLKQDMEAEKAALQTQLEQEKKSMTEQLNSVQSVQRSNSAKLQGQVRRNQQLQFDADRLRAEKQALESQLTQLQTQLQEHQQLVAELNQQLTDTKNALGVNDTQRKKLVSNVSNMHQKLQSCEEKNSQLYAYGKSLVSLYDDASTYQKILRQEPFFQLKRVELENLLQEKRDQLDGGKVDTIATP</sequence>
<reference evidence="4" key="1">
    <citation type="journal article" date="2019" name="Int. J. Syst. Evol. Microbiol.">
        <title>The Global Catalogue of Microorganisms (GCM) 10K type strain sequencing project: providing services to taxonomists for standard genome sequencing and annotation.</title>
        <authorList>
            <consortium name="The Broad Institute Genomics Platform"/>
            <consortium name="The Broad Institute Genome Sequencing Center for Infectious Disease"/>
            <person name="Wu L."/>
            <person name="Ma J."/>
        </authorList>
    </citation>
    <scope>NUCLEOTIDE SEQUENCE [LARGE SCALE GENOMIC DNA]</scope>
    <source>
        <strain evidence="4">VKM B-3159</strain>
    </source>
</reference>
<evidence type="ECO:0000256" key="1">
    <source>
        <dbReference type="SAM" id="Coils"/>
    </source>
</evidence>
<proteinExistence type="predicted"/>
<evidence type="ECO:0000313" key="3">
    <source>
        <dbReference type="EMBL" id="MDP8568212.1"/>
    </source>
</evidence>
<comment type="caution">
    <text evidence="3">The sequence shown here is derived from an EMBL/GenBank/DDBJ whole genome shotgun (WGS) entry which is preliminary data.</text>
</comment>